<organism evidence="5">
    <name type="scientific">Candidatus Methanomethylicus mesodigestus</name>
    <dbReference type="NCBI Taxonomy" id="1867258"/>
    <lineage>
        <taxon>Archaea</taxon>
        <taxon>Thermoproteota</taxon>
        <taxon>Methanosuratincolia</taxon>
        <taxon>Candidatus Methanomethylicales</taxon>
        <taxon>Candidatus Methanomethylicaceae</taxon>
        <taxon>Candidatus Methanomethylicus</taxon>
    </lineage>
</organism>
<evidence type="ECO:0000259" key="3">
    <source>
        <dbReference type="Pfam" id="PF01978"/>
    </source>
</evidence>
<name>A0A7C3J531_9CREN</name>
<evidence type="ECO:0000259" key="4">
    <source>
        <dbReference type="Pfam" id="PF11495"/>
    </source>
</evidence>
<feature type="coiled-coil region" evidence="2">
    <location>
        <begin position="83"/>
        <end position="110"/>
    </location>
</feature>
<evidence type="ECO:0000256" key="1">
    <source>
        <dbReference type="ARBA" id="ARBA00007287"/>
    </source>
</evidence>
<dbReference type="SUPFAM" id="SSF46785">
    <property type="entry name" value="Winged helix' DNA-binding domain"/>
    <property type="match status" value="1"/>
</dbReference>
<gene>
    <name evidence="5" type="ORF">ENS19_08245</name>
</gene>
<comment type="caution">
    <text evidence="5">The sequence shown here is derived from an EMBL/GenBank/DDBJ whole genome shotgun (WGS) entry which is preliminary data.</text>
</comment>
<dbReference type="Gene3D" id="1.10.10.10">
    <property type="entry name" value="Winged helix-like DNA-binding domain superfamily/Winged helix DNA-binding domain"/>
    <property type="match status" value="1"/>
</dbReference>
<dbReference type="PANTHER" id="PTHR34293">
    <property type="entry name" value="HTH-TYPE TRANSCRIPTIONAL REGULATOR TRMBL2"/>
    <property type="match status" value="1"/>
</dbReference>
<feature type="domain" description="Transcription regulator TrmB N-terminal" evidence="3">
    <location>
        <begin position="13"/>
        <end position="76"/>
    </location>
</feature>
<dbReference type="AlphaFoldDB" id="A0A7C3J531"/>
<evidence type="ECO:0000256" key="2">
    <source>
        <dbReference type="SAM" id="Coils"/>
    </source>
</evidence>
<feature type="domain" description="Transcription regulator TrmB C-terminal" evidence="4">
    <location>
        <begin position="118"/>
        <end position="248"/>
    </location>
</feature>
<accession>A0A7C3J531</accession>
<keyword evidence="2" id="KW-0175">Coiled coil</keyword>
<dbReference type="Pfam" id="PF11495">
    <property type="entry name" value="Regulator_TrmB"/>
    <property type="match status" value="1"/>
</dbReference>
<dbReference type="InterPro" id="IPR002831">
    <property type="entry name" value="Tscrpt_reg_TrmB_N"/>
</dbReference>
<sequence>MFHIIGEQAVSKLRSLGLTMTEAEVYLALLKGDADAKSLSVSAGVPYSKMHTVLRGLVAKKLVVRSGKSPSVYSCRDLVEGLQDYKRMRVAELEEKVKEAEAELSKLRTEATSERPDIWIIKGQEKILMRSYEAINSARVEAKVALPSFPQLLTAALVPVMKRLKAENIKIKLLLPSSVPVAEVKKLVDFGEIRLRDKMFGGGIIIDDKEALLLVSAEGDTQNLAIWSNHLGIVQLAAAYFDNLWASSFGAF</sequence>
<proteinExistence type="inferred from homology"/>
<reference evidence="5" key="1">
    <citation type="journal article" date="2020" name="mSystems">
        <title>Genome- and Community-Level Interaction Insights into Carbon Utilization and Element Cycling Functions of Hydrothermarchaeota in Hydrothermal Sediment.</title>
        <authorList>
            <person name="Zhou Z."/>
            <person name="Liu Y."/>
            <person name="Xu W."/>
            <person name="Pan J."/>
            <person name="Luo Z.H."/>
            <person name="Li M."/>
        </authorList>
    </citation>
    <scope>NUCLEOTIDE SEQUENCE [LARGE SCALE GENOMIC DNA]</scope>
    <source>
        <strain evidence="5">SpSt-468</strain>
    </source>
</reference>
<evidence type="ECO:0000313" key="5">
    <source>
        <dbReference type="EMBL" id="HFK21246.1"/>
    </source>
</evidence>
<dbReference type="EMBL" id="DSTX01000013">
    <property type="protein sequence ID" value="HFK21246.1"/>
    <property type="molecule type" value="Genomic_DNA"/>
</dbReference>
<dbReference type="InterPro" id="IPR021586">
    <property type="entry name" value="Tscrpt_reg_TrmB_C"/>
</dbReference>
<protein>
    <submittedName>
        <fullName evidence="5">TrmB family transcriptional regulator</fullName>
    </submittedName>
</protein>
<dbReference type="InterPro" id="IPR036390">
    <property type="entry name" value="WH_DNA-bd_sf"/>
</dbReference>
<dbReference type="InterPro" id="IPR036388">
    <property type="entry name" value="WH-like_DNA-bd_sf"/>
</dbReference>
<dbReference type="InterPro" id="IPR051797">
    <property type="entry name" value="TrmB-like"/>
</dbReference>
<dbReference type="PANTHER" id="PTHR34293:SF1">
    <property type="entry name" value="HTH-TYPE TRANSCRIPTIONAL REGULATOR TRMBL2"/>
    <property type="match status" value="1"/>
</dbReference>
<comment type="similarity">
    <text evidence="1">Belongs to the transcriptional regulator TrmB family.</text>
</comment>
<dbReference type="Pfam" id="PF01978">
    <property type="entry name" value="TrmB"/>
    <property type="match status" value="1"/>
</dbReference>